<dbReference type="Gene3D" id="2.170.130.10">
    <property type="entry name" value="TonB-dependent receptor, plug domain"/>
    <property type="match status" value="1"/>
</dbReference>
<comment type="similarity">
    <text evidence="8 9">Belongs to the TonB-dependent receptor family.</text>
</comment>
<name>A0A0J8GLX6_9ALTE</name>
<evidence type="ECO:0000256" key="9">
    <source>
        <dbReference type="RuleBase" id="RU003357"/>
    </source>
</evidence>
<dbReference type="PATRIC" id="fig|1513271.3.peg.3608"/>
<evidence type="ECO:0000256" key="2">
    <source>
        <dbReference type="ARBA" id="ARBA00022448"/>
    </source>
</evidence>
<comment type="caution">
    <text evidence="12">The sequence shown here is derived from an EMBL/GenBank/DDBJ whole genome shotgun (WGS) entry which is preliminary data.</text>
</comment>
<keyword evidence="5 9" id="KW-0798">TonB box</keyword>
<evidence type="ECO:0000259" key="11">
    <source>
        <dbReference type="Pfam" id="PF07715"/>
    </source>
</evidence>
<accession>A0A0J8GLX6</accession>
<gene>
    <name evidence="12" type="ORF">XM47_17605</name>
</gene>
<evidence type="ECO:0000256" key="8">
    <source>
        <dbReference type="PROSITE-ProRule" id="PRU01360"/>
    </source>
</evidence>
<evidence type="ECO:0000256" key="6">
    <source>
        <dbReference type="ARBA" id="ARBA00023136"/>
    </source>
</evidence>
<evidence type="ECO:0000256" key="4">
    <source>
        <dbReference type="ARBA" id="ARBA00022692"/>
    </source>
</evidence>
<evidence type="ECO:0000259" key="10">
    <source>
        <dbReference type="Pfam" id="PF00593"/>
    </source>
</evidence>
<feature type="domain" description="TonB-dependent receptor plug" evidence="11">
    <location>
        <begin position="50"/>
        <end position="158"/>
    </location>
</feature>
<keyword evidence="12" id="KW-0675">Receptor</keyword>
<keyword evidence="2 8" id="KW-0813">Transport</keyword>
<keyword evidence="6 8" id="KW-0472">Membrane</keyword>
<dbReference type="Gene3D" id="2.40.170.20">
    <property type="entry name" value="TonB-dependent receptor, beta-barrel domain"/>
    <property type="match status" value="1"/>
</dbReference>
<comment type="subcellular location">
    <subcellularLocation>
        <location evidence="1 8">Cell outer membrane</location>
        <topology evidence="1 8">Multi-pass membrane protein</topology>
    </subcellularLocation>
</comment>
<dbReference type="Proteomes" id="UP000037600">
    <property type="component" value="Unassembled WGS sequence"/>
</dbReference>
<dbReference type="PROSITE" id="PS52016">
    <property type="entry name" value="TONB_DEPENDENT_REC_3"/>
    <property type="match status" value="1"/>
</dbReference>
<keyword evidence="13" id="KW-1185">Reference proteome</keyword>
<keyword evidence="3 8" id="KW-1134">Transmembrane beta strand</keyword>
<dbReference type="SUPFAM" id="SSF56935">
    <property type="entry name" value="Porins"/>
    <property type="match status" value="1"/>
</dbReference>
<evidence type="ECO:0000313" key="13">
    <source>
        <dbReference type="Proteomes" id="UP000037600"/>
    </source>
</evidence>
<keyword evidence="4 8" id="KW-0812">Transmembrane</keyword>
<dbReference type="GO" id="GO:0009279">
    <property type="term" value="C:cell outer membrane"/>
    <property type="evidence" value="ECO:0007669"/>
    <property type="project" value="UniProtKB-SubCell"/>
</dbReference>
<dbReference type="STRING" id="1513271.XM47_17605"/>
<dbReference type="InterPro" id="IPR000531">
    <property type="entry name" value="Beta-barrel_TonB"/>
</dbReference>
<dbReference type="InterPro" id="IPR012910">
    <property type="entry name" value="Plug_dom"/>
</dbReference>
<organism evidence="12 13">
    <name type="scientific">Catenovulum maritimum</name>
    <dbReference type="NCBI Taxonomy" id="1513271"/>
    <lineage>
        <taxon>Bacteria</taxon>
        <taxon>Pseudomonadati</taxon>
        <taxon>Pseudomonadota</taxon>
        <taxon>Gammaproteobacteria</taxon>
        <taxon>Alteromonadales</taxon>
        <taxon>Alteromonadaceae</taxon>
        <taxon>Catenovulum</taxon>
    </lineage>
</organism>
<dbReference type="PANTHER" id="PTHR30069:SF36">
    <property type="entry name" value="BLL6948 PROTEIN"/>
    <property type="match status" value="1"/>
</dbReference>
<evidence type="ECO:0000256" key="1">
    <source>
        <dbReference type="ARBA" id="ARBA00004571"/>
    </source>
</evidence>
<sequence>MRFSSLENILFSTFFLSSGVIAHETNNKQDTETINIRGYQVNSIGQSLSASQGYVNHKEIGTRPLLRTGEILEFVPGMVVTQHSGSGKANQYFLRGFNLDHGTDFSTSIDGMPVNMRTHGHGQGYTDLNFIIPELIASIQYRKGSYYADVGDFSSAGAAHFNLMNVNQSPQASLTLGEFQYKRLFAAASTQLNQYQLLLGGEKQYYSGPWDDVDENINKTNLIMRLSSNQANESFSITAMLYQNTWQSADQIPTRAINQGLITEYGSLDTNLGGKSKRYSLSANWQKNDWDASAYLIDSELELFSNFTYFLDNPEQGDQFQQVDKRQILGGELKSSDYLSWFNKPIKIISGLQTRFDRINQVGLYQTENKIAYNTLKQDKVDEYSIGLWSQLGVELNEALRLTLGARYDYFALKVESQQAADSGKENDGLVSLKANLSYQWNDNLELYLSSGEGYHSNDARGATLKQDAVDILVSSFGAETGFRWHNNENLNISAAIWMLDLDSELLFVGDAGNTEPSRPSTRSGVEFSGYYWFEHHWNIDLELAWTKARYSDTVLEEGKYIDGALPFVASAGINYVTKHGWQAALRYRYFAPRALDSYNQINGSSTQNINFSLGYQWHKAGLALEVMNLLDSGDHDIEYYYESQLKAESSPVEDIHYHPLEPRSIRVKVNYQF</sequence>
<evidence type="ECO:0000313" key="12">
    <source>
        <dbReference type="EMBL" id="KMT63827.1"/>
    </source>
</evidence>
<protein>
    <submittedName>
        <fullName evidence="12">TonB-dependent receptor</fullName>
    </submittedName>
</protein>
<dbReference type="InterPro" id="IPR039426">
    <property type="entry name" value="TonB-dep_rcpt-like"/>
</dbReference>
<dbReference type="Pfam" id="PF07715">
    <property type="entry name" value="Plug"/>
    <property type="match status" value="1"/>
</dbReference>
<dbReference type="EMBL" id="LAZL01000040">
    <property type="protein sequence ID" value="KMT63827.1"/>
    <property type="molecule type" value="Genomic_DNA"/>
</dbReference>
<dbReference type="PANTHER" id="PTHR30069">
    <property type="entry name" value="TONB-DEPENDENT OUTER MEMBRANE RECEPTOR"/>
    <property type="match status" value="1"/>
</dbReference>
<evidence type="ECO:0000256" key="7">
    <source>
        <dbReference type="ARBA" id="ARBA00023237"/>
    </source>
</evidence>
<feature type="domain" description="TonB-dependent receptor-like beta-barrel" evidence="10">
    <location>
        <begin position="221"/>
        <end position="630"/>
    </location>
</feature>
<dbReference type="GO" id="GO:0015344">
    <property type="term" value="F:siderophore uptake transmembrane transporter activity"/>
    <property type="evidence" value="ECO:0007669"/>
    <property type="project" value="TreeGrafter"/>
</dbReference>
<evidence type="ECO:0000256" key="5">
    <source>
        <dbReference type="ARBA" id="ARBA00023077"/>
    </source>
</evidence>
<dbReference type="InterPro" id="IPR037066">
    <property type="entry name" value="Plug_dom_sf"/>
</dbReference>
<dbReference type="OrthoDB" id="99480at2"/>
<dbReference type="Pfam" id="PF00593">
    <property type="entry name" value="TonB_dep_Rec_b-barrel"/>
    <property type="match status" value="1"/>
</dbReference>
<proteinExistence type="inferred from homology"/>
<keyword evidence="7 8" id="KW-0998">Cell outer membrane</keyword>
<reference evidence="12 13" key="1">
    <citation type="submission" date="2015-04" db="EMBL/GenBank/DDBJ databases">
        <title>Draft Genome Sequence of the Novel Agar-Digesting Marine Bacterium Q1.</title>
        <authorList>
            <person name="Li Y."/>
            <person name="Li D."/>
            <person name="Chen G."/>
            <person name="Du Z."/>
        </authorList>
    </citation>
    <scope>NUCLEOTIDE SEQUENCE [LARGE SCALE GENOMIC DNA]</scope>
    <source>
        <strain evidence="12 13">Q1</strain>
    </source>
</reference>
<dbReference type="GO" id="GO:0044718">
    <property type="term" value="P:siderophore transmembrane transport"/>
    <property type="evidence" value="ECO:0007669"/>
    <property type="project" value="TreeGrafter"/>
</dbReference>
<dbReference type="RefSeq" id="WP_048695501.1">
    <property type="nucleotide sequence ID" value="NZ_KQ130510.1"/>
</dbReference>
<dbReference type="InterPro" id="IPR036942">
    <property type="entry name" value="Beta-barrel_TonB_sf"/>
</dbReference>
<evidence type="ECO:0000256" key="3">
    <source>
        <dbReference type="ARBA" id="ARBA00022452"/>
    </source>
</evidence>
<dbReference type="AlphaFoldDB" id="A0A0J8GLX6"/>